<feature type="transmembrane region" description="Helical" evidence="1">
    <location>
        <begin position="198"/>
        <end position="219"/>
    </location>
</feature>
<evidence type="ECO:0000313" key="4">
    <source>
        <dbReference type="EMBL" id="MEK8046169.1"/>
    </source>
</evidence>
<keyword evidence="1" id="KW-0812">Transmembrane</keyword>
<keyword evidence="1" id="KW-1133">Transmembrane helix</keyword>
<dbReference type="EMBL" id="JBBUTI010000004">
    <property type="protein sequence ID" value="MEK8046169.1"/>
    <property type="molecule type" value="Genomic_DNA"/>
</dbReference>
<comment type="caution">
    <text evidence="4">The sequence shown here is derived from an EMBL/GenBank/DDBJ whole genome shotgun (WGS) entry which is preliminary data.</text>
</comment>
<feature type="signal peptide" evidence="2">
    <location>
        <begin position="1"/>
        <end position="20"/>
    </location>
</feature>
<dbReference type="Pfam" id="PF13386">
    <property type="entry name" value="DsbD_2"/>
    <property type="match status" value="1"/>
</dbReference>
<feature type="transmembrane region" description="Helical" evidence="1">
    <location>
        <begin position="52"/>
        <end position="75"/>
    </location>
</feature>
<feature type="transmembrane region" description="Helical" evidence="1">
    <location>
        <begin position="82"/>
        <end position="99"/>
    </location>
</feature>
<evidence type="ECO:0000256" key="1">
    <source>
        <dbReference type="SAM" id="Phobius"/>
    </source>
</evidence>
<dbReference type="RefSeq" id="WP_341398445.1">
    <property type="nucleotide sequence ID" value="NZ_JBBUTI010000004.1"/>
</dbReference>
<sequence>MNFALLLSALLMGLAGSVHCVAMCSGPSAAAVAACGSGRPAGAWAGFHLGRLLGYTAAGAVVASSVSALAWLGAWTPALRPLWTLAHLAALALGLWLLWQGRQPEWLESLGRQTPRASGQGGWQRMNGPTRATAVGAVWWAWPCGLLQSALMVAALANGPWGGAAVMAVFALASSIALGLAPALWLRLGGRGRQLDARIVSLAVRVSGAALAGASAWALGHGLWVKLIDYCLS</sequence>
<organism evidence="4 5">
    <name type="scientific">Ideonella margarita</name>
    <dbReference type="NCBI Taxonomy" id="2984191"/>
    <lineage>
        <taxon>Bacteria</taxon>
        <taxon>Pseudomonadati</taxon>
        <taxon>Pseudomonadota</taxon>
        <taxon>Betaproteobacteria</taxon>
        <taxon>Burkholderiales</taxon>
        <taxon>Sphaerotilaceae</taxon>
        <taxon>Ideonella</taxon>
    </lineage>
</organism>
<dbReference type="Proteomes" id="UP001379945">
    <property type="component" value="Unassembled WGS sequence"/>
</dbReference>
<gene>
    <name evidence="4" type="ORF">AACH00_07440</name>
</gene>
<keyword evidence="5" id="KW-1185">Reference proteome</keyword>
<reference evidence="4 5" key="1">
    <citation type="submission" date="2024-04" db="EMBL/GenBank/DDBJ databases">
        <title>Novel species of the genus Ideonella isolated from streams.</title>
        <authorList>
            <person name="Lu H."/>
        </authorList>
    </citation>
    <scope>NUCLEOTIDE SEQUENCE [LARGE SCALE GENOMIC DNA]</scope>
    <source>
        <strain evidence="4 5">LYT19W</strain>
    </source>
</reference>
<evidence type="ECO:0000256" key="2">
    <source>
        <dbReference type="SAM" id="SignalP"/>
    </source>
</evidence>
<feature type="chain" id="PRO_5046081283" evidence="2">
    <location>
        <begin position="21"/>
        <end position="233"/>
    </location>
</feature>
<evidence type="ECO:0000313" key="5">
    <source>
        <dbReference type="Proteomes" id="UP001379945"/>
    </source>
</evidence>
<name>A0ABU9C2T8_9BURK</name>
<evidence type="ECO:0000259" key="3">
    <source>
        <dbReference type="Pfam" id="PF13386"/>
    </source>
</evidence>
<dbReference type="InterPro" id="IPR039447">
    <property type="entry name" value="UreH-like_TM_dom"/>
</dbReference>
<feature type="domain" description="Urease accessory protein UreH-like transmembrane" evidence="3">
    <location>
        <begin position="9"/>
        <end position="208"/>
    </location>
</feature>
<protein>
    <submittedName>
        <fullName evidence="4">Sulfite exporter TauE/SafE family protein</fullName>
    </submittedName>
</protein>
<accession>A0ABU9C2T8</accession>
<feature type="transmembrane region" description="Helical" evidence="1">
    <location>
        <begin position="161"/>
        <end position="186"/>
    </location>
</feature>
<keyword evidence="2" id="KW-0732">Signal</keyword>
<dbReference type="PANTHER" id="PTHR42208:SF1">
    <property type="entry name" value="HEAVY METAL TRANSPORTER"/>
    <property type="match status" value="1"/>
</dbReference>
<proteinExistence type="predicted"/>
<dbReference type="PANTHER" id="PTHR42208">
    <property type="entry name" value="HEAVY METAL TRANSPORTER-RELATED"/>
    <property type="match status" value="1"/>
</dbReference>
<keyword evidence="1" id="KW-0472">Membrane</keyword>